<organism evidence="2 3">
    <name type="scientific">Pseudocohnilembus persalinus</name>
    <name type="common">Ciliate</name>
    <dbReference type="NCBI Taxonomy" id="266149"/>
    <lineage>
        <taxon>Eukaryota</taxon>
        <taxon>Sar</taxon>
        <taxon>Alveolata</taxon>
        <taxon>Ciliophora</taxon>
        <taxon>Intramacronucleata</taxon>
        <taxon>Oligohymenophorea</taxon>
        <taxon>Scuticociliatia</taxon>
        <taxon>Philasterida</taxon>
        <taxon>Pseudocohnilembidae</taxon>
        <taxon>Pseudocohnilembus</taxon>
    </lineage>
</organism>
<accession>A0A0V0QQ77</accession>
<keyword evidence="3" id="KW-1185">Reference proteome</keyword>
<gene>
    <name evidence="2" type="ORF">PPERSA_05651</name>
</gene>
<feature type="compositionally biased region" description="Polar residues" evidence="1">
    <location>
        <begin position="640"/>
        <end position="649"/>
    </location>
</feature>
<feature type="region of interest" description="Disordered" evidence="1">
    <location>
        <begin position="1148"/>
        <end position="1168"/>
    </location>
</feature>
<feature type="compositionally biased region" description="Basic and acidic residues" evidence="1">
    <location>
        <begin position="609"/>
        <end position="618"/>
    </location>
</feature>
<evidence type="ECO:0000313" key="2">
    <source>
        <dbReference type="EMBL" id="KRX04390.1"/>
    </source>
</evidence>
<dbReference type="AlphaFoldDB" id="A0A0V0QQ77"/>
<name>A0A0V0QQ77_PSEPJ</name>
<comment type="caution">
    <text evidence="2">The sequence shown here is derived from an EMBL/GenBank/DDBJ whole genome shotgun (WGS) entry which is preliminary data.</text>
</comment>
<dbReference type="EMBL" id="LDAU01000118">
    <property type="protein sequence ID" value="KRX04390.1"/>
    <property type="molecule type" value="Genomic_DNA"/>
</dbReference>
<feature type="region of interest" description="Disordered" evidence="1">
    <location>
        <begin position="609"/>
        <end position="673"/>
    </location>
</feature>
<proteinExistence type="predicted"/>
<evidence type="ECO:0000256" key="1">
    <source>
        <dbReference type="SAM" id="MobiDB-lite"/>
    </source>
</evidence>
<feature type="compositionally biased region" description="Low complexity" evidence="1">
    <location>
        <begin position="768"/>
        <end position="779"/>
    </location>
</feature>
<feature type="region of interest" description="Disordered" evidence="1">
    <location>
        <begin position="835"/>
        <end position="895"/>
    </location>
</feature>
<feature type="region of interest" description="Disordered" evidence="1">
    <location>
        <begin position="978"/>
        <end position="1009"/>
    </location>
</feature>
<feature type="region of interest" description="Disordered" evidence="1">
    <location>
        <begin position="751"/>
        <end position="779"/>
    </location>
</feature>
<dbReference type="InParanoid" id="A0A0V0QQ77"/>
<feature type="compositionally biased region" description="Polar residues" evidence="1">
    <location>
        <begin position="623"/>
        <end position="633"/>
    </location>
</feature>
<protein>
    <submittedName>
        <fullName evidence="2">Uncharacterized protein</fullName>
    </submittedName>
</protein>
<feature type="compositionally biased region" description="Low complexity" evidence="1">
    <location>
        <begin position="835"/>
        <end position="887"/>
    </location>
</feature>
<sequence length="1228" mass="143109">MSLESIDQKGQQQHPKKQKTVEKKAKAVFFQKLLSHTPAWRSYQELLSFLQKVKSGETFLGEEVKKEASHFFLQKLIEQYLINYPQNAGKVLDRNQVEEILKNNDNLFSNLAQVVNSLEKIKESFIDEAVQKKHNQKIDSVQQNIPLEENFYDKEASSKEFNISSDEETRNNMIDQDRILAEQMKKEQKILIRFDYADKQTGQIQYQLQNHPRFELKISIKNHVKLISDYLHKKWLGLKNQLNYDLILYPDPEKWGGQVQIDKKDQKQSENDFNQTNFQKEKESILNQFSLQKNLQIFDIMIGYGLDSDSQCAINMYYQIKQKEKTKNNDLTEKKLQKSSKQNRTNKLIDSVQKKKNDQINISQQQINQNSNVLQNPKQIQKQVKNELQVQQQQNQNQIDRENDINNTGRQQINEQVNQQSMQFFIGEQMQSLFNLSNNNFTPKKEILNANNTNNNNYLDFNGLQTQFLQQFIDQKSRQLGFQNYSNANQKQEGINQLQSASPIQFSNNNLNLNNNNTNTNQLNFLSNYSKNFASINFNWQNKNNHNNNNDTNLFQNIFGQDNSNVNNLNSVQFNNNNLDQYSNNFRNFSQMINNQYSLFQLMNKDNKEENTKDKNENQEQNLTQSKKVNQSLPDIKLSNFDSQSQNQKILFGRSKNKKNSSKAKEKAQQKKQIKFLHSKQDLELEEYLNTNDGKLSPFQKINIFNQIREKQSVHQNDNLKKIEQNLNKFDENIKKSNFANLNQTLKSTKSQEIQHKIEEEGEEQEQQKQYQQNSQNNLQKKEDLIKKSEKQELEQCESIDKKLKLEADSNQNSNKQSNSSQIQVQNNVQQISNVDSSQNNNNDGNENDNDINNSKSIQNQSQNQNNNNYNSINNSINMVNNSNNSNGKTIQSKKIKSLRKIGSVKDGVNSLGSSSQIKGHKLYFSQNQTREKNKQNQSFIQDGQNNQIKDLKSQKNDLKDIFNSINQIKYSFSQKNQQDINNNNDKNSQQLNQNQQNEYSQSQNSNNINKNSQQIFSRYQKELTKINSFIENTDKNSQVLEDSAINNTSNSLISNSFGANSNIIGTNTNQINQQNNSMQIKDNKIIKLIKLKNQNSQIFDANLNQKQNSNIFDNSNTNNNNKIQFLQTLNNNTNSSIQNNSFSFNEQSNFNLKNKNNDGQKNETKKSITVSKVNQNENENSDKNKNKNMLNNILNSQNQNQDSQISFSQSKEIQEMHKIVEQFQKQQ</sequence>
<feature type="compositionally biased region" description="Basic and acidic residues" evidence="1">
    <location>
        <begin position="1156"/>
        <end position="1167"/>
    </location>
</feature>
<dbReference type="OMA" id="FNSNDIC"/>
<reference evidence="2 3" key="1">
    <citation type="journal article" date="2015" name="Sci. Rep.">
        <title>Genome of the facultative scuticociliatosis pathogen Pseudocohnilembus persalinus provides insight into its virulence through horizontal gene transfer.</title>
        <authorList>
            <person name="Xiong J."/>
            <person name="Wang G."/>
            <person name="Cheng J."/>
            <person name="Tian M."/>
            <person name="Pan X."/>
            <person name="Warren A."/>
            <person name="Jiang C."/>
            <person name="Yuan D."/>
            <person name="Miao W."/>
        </authorList>
    </citation>
    <scope>NUCLEOTIDE SEQUENCE [LARGE SCALE GENOMIC DNA]</scope>
    <source>
        <strain evidence="2">36N120E</strain>
    </source>
</reference>
<dbReference type="Proteomes" id="UP000054937">
    <property type="component" value="Unassembled WGS sequence"/>
</dbReference>
<feature type="region of interest" description="Disordered" evidence="1">
    <location>
        <begin position="1"/>
        <end position="20"/>
    </location>
</feature>
<evidence type="ECO:0000313" key="3">
    <source>
        <dbReference type="Proteomes" id="UP000054937"/>
    </source>
</evidence>